<evidence type="ECO:0000259" key="3">
    <source>
        <dbReference type="PROSITE" id="PS50202"/>
    </source>
</evidence>
<keyword evidence="1" id="KW-0206">Cytoskeleton</keyword>
<keyword evidence="1" id="KW-0963">Cytoplasm</keyword>
<reference evidence="4" key="1">
    <citation type="submission" date="2023-10" db="EMBL/GenBank/DDBJ databases">
        <title>Genome assembly of Pristionchus species.</title>
        <authorList>
            <person name="Yoshida K."/>
            <person name="Sommer R.J."/>
        </authorList>
    </citation>
    <scope>NUCLEOTIDE SEQUENCE</scope>
    <source>
        <strain evidence="4">RS5133</strain>
    </source>
</reference>
<organism evidence="4 5">
    <name type="scientific">Pristionchus fissidentatus</name>
    <dbReference type="NCBI Taxonomy" id="1538716"/>
    <lineage>
        <taxon>Eukaryota</taxon>
        <taxon>Metazoa</taxon>
        <taxon>Ecdysozoa</taxon>
        <taxon>Nematoda</taxon>
        <taxon>Chromadorea</taxon>
        <taxon>Rhabditida</taxon>
        <taxon>Rhabditina</taxon>
        <taxon>Diplogasteromorpha</taxon>
        <taxon>Diplogasteroidea</taxon>
        <taxon>Neodiplogasteridae</taxon>
        <taxon>Pristionchus</taxon>
    </lineage>
</organism>
<accession>A0AAV5WGM4</accession>
<dbReference type="PANTHER" id="PTHR21515:SF4">
    <property type="entry name" value="CYLICIN HOMOLOGUE-RELATED"/>
    <property type="match status" value="1"/>
</dbReference>
<dbReference type="InterPro" id="IPR008962">
    <property type="entry name" value="PapD-like_sf"/>
</dbReference>
<evidence type="ECO:0000313" key="5">
    <source>
        <dbReference type="Proteomes" id="UP001432322"/>
    </source>
</evidence>
<evidence type="ECO:0000256" key="1">
    <source>
        <dbReference type="RuleBase" id="RU003425"/>
    </source>
</evidence>
<proteinExistence type="predicted"/>
<name>A0AAV5WGM4_9BILA</name>
<dbReference type="Gene3D" id="2.60.40.10">
    <property type="entry name" value="Immunoglobulins"/>
    <property type="match status" value="1"/>
</dbReference>
<sequence>EGEGSKKEKKEDEKKEGSKKEKKEEGSKKEKKEIEKKDGEKKEGEGEKKEGEGEKKDEKKEEGEKKDEEKKDGDNTKTKATEIKTVEAKKPEGDAKTFAIDPVDVKWDKGKGEKMIKLTNNTADRQAIKMKCSDNALYRITPVFLFVEPGKSIEVKVERLAETVKEDKAVCMVAKCAATDTDPAPLFKSVPVEQQQKFTIPFTVAA</sequence>
<dbReference type="PROSITE" id="PS50202">
    <property type="entry name" value="MSP"/>
    <property type="match status" value="1"/>
</dbReference>
<evidence type="ECO:0000256" key="2">
    <source>
        <dbReference type="SAM" id="MobiDB-lite"/>
    </source>
</evidence>
<comment type="function">
    <text evidence="1">Central component in molecular interactions underlying sperm crawling. Forms an extensive filament system that extends from sperm villipoda, along the leading edge of the pseudopod.</text>
</comment>
<dbReference type="Proteomes" id="UP001432322">
    <property type="component" value="Unassembled WGS sequence"/>
</dbReference>
<dbReference type="SUPFAM" id="SSF49354">
    <property type="entry name" value="PapD-like"/>
    <property type="match status" value="1"/>
</dbReference>
<dbReference type="InterPro" id="IPR000535">
    <property type="entry name" value="MSP_dom"/>
</dbReference>
<dbReference type="Pfam" id="PF00635">
    <property type="entry name" value="Motile_Sperm"/>
    <property type="match status" value="1"/>
</dbReference>
<feature type="non-terminal residue" evidence="4">
    <location>
        <position position="1"/>
    </location>
</feature>
<evidence type="ECO:0000313" key="4">
    <source>
        <dbReference type="EMBL" id="GMT29097.1"/>
    </source>
</evidence>
<dbReference type="PANTHER" id="PTHR21515">
    <property type="entry name" value="MAJOR SPERM PROTEIN"/>
    <property type="match status" value="1"/>
</dbReference>
<dbReference type="InterPro" id="IPR013783">
    <property type="entry name" value="Ig-like_fold"/>
</dbReference>
<feature type="region of interest" description="Disordered" evidence="2">
    <location>
        <begin position="1"/>
        <end position="88"/>
    </location>
</feature>
<comment type="caution">
    <text evidence="4">The sequence shown here is derived from an EMBL/GenBank/DDBJ whole genome shotgun (WGS) entry which is preliminary data.</text>
</comment>
<dbReference type="EMBL" id="BTSY01000005">
    <property type="protein sequence ID" value="GMT29097.1"/>
    <property type="molecule type" value="Genomic_DNA"/>
</dbReference>
<keyword evidence="5" id="KW-1185">Reference proteome</keyword>
<dbReference type="AlphaFoldDB" id="A0AAV5WGM4"/>
<feature type="domain" description="MSP" evidence="3">
    <location>
        <begin position="86"/>
        <end position="206"/>
    </location>
</feature>
<gene>
    <name evidence="4" type="ORF">PFISCL1PPCAC_20394</name>
</gene>
<protein>
    <recommendedName>
        <fullName evidence="1">Major sperm protein</fullName>
    </recommendedName>
</protein>